<organism evidence="1 2">
    <name type="scientific">Motilibacter deserti</name>
    <dbReference type="NCBI Taxonomy" id="2714956"/>
    <lineage>
        <taxon>Bacteria</taxon>
        <taxon>Bacillati</taxon>
        <taxon>Actinomycetota</taxon>
        <taxon>Actinomycetes</taxon>
        <taxon>Motilibacterales</taxon>
        <taxon>Motilibacteraceae</taxon>
        <taxon>Motilibacter</taxon>
    </lineage>
</organism>
<protein>
    <submittedName>
        <fullName evidence="1">DUF2252 domain-containing protein</fullName>
    </submittedName>
</protein>
<comment type="caution">
    <text evidence="1">The sequence shown here is derived from an EMBL/GenBank/DDBJ whole genome shotgun (WGS) entry which is preliminary data.</text>
</comment>
<evidence type="ECO:0000313" key="2">
    <source>
        <dbReference type="Proteomes" id="UP000800981"/>
    </source>
</evidence>
<dbReference type="PANTHER" id="PTHR39441:SF1">
    <property type="entry name" value="DUF2252 DOMAIN-CONTAINING PROTEIN"/>
    <property type="match status" value="1"/>
</dbReference>
<dbReference type="RefSeq" id="WP_166281532.1">
    <property type="nucleotide sequence ID" value="NZ_JAANNP010000004.1"/>
</dbReference>
<evidence type="ECO:0000313" key="1">
    <source>
        <dbReference type="EMBL" id="NHC14176.1"/>
    </source>
</evidence>
<name>A0ABX0GWV8_9ACTN</name>
<keyword evidence="2" id="KW-1185">Reference proteome</keyword>
<dbReference type="InterPro" id="IPR018721">
    <property type="entry name" value="DUF2252"/>
</dbReference>
<gene>
    <name evidence="1" type="ORF">G9H71_10320</name>
</gene>
<reference evidence="1 2" key="1">
    <citation type="submission" date="2020-03" db="EMBL/GenBank/DDBJ databases">
        <title>Two novel Motilibacter sp.</title>
        <authorList>
            <person name="Liu S."/>
        </authorList>
    </citation>
    <scope>NUCLEOTIDE SEQUENCE [LARGE SCALE GENOMIC DNA]</scope>
    <source>
        <strain evidence="1 2">E257</strain>
    </source>
</reference>
<accession>A0ABX0GWV8</accession>
<dbReference type="EMBL" id="JAANNP010000004">
    <property type="protein sequence ID" value="NHC14176.1"/>
    <property type="molecule type" value="Genomic_DNA"/>
</dbReference>
<dbReference type="Pfam" id="PF10009">
    <property type="entry name" value="DUF2252"/>
    <property type="match status" value="1"/>
</dbReference>
<proteinExistence type="predicted"/>
<dbReference type="Proteomes" id="UP000800981">
    <property type="component" value="Unassembled WGS sequence"/>
</dbReference>
<dbReference type="PANTHER" id="PTHR39441">
    <property type="entry name" value="DUF2252 DOMAIN-CONTAINING PROTEIN"/>
    <property type="match status" value="1"/>
</dbReference>
<sequence length="439" mass="47748">MRAGHPETGARQGFLVDVLHDALGGLVAADPAALRKKFRKMAAEPFAFYRGSAWLFYADVAALEDPFSNEQTSRVWIQGDLHAQNYGTYMNDRGRLVFDVNDFDESYVGAFTWDTSRMAASLYLLGVQKALADDDIDEMVTTYARSYAEQVCRFVNDENDKDFALRLDTTSGALHAVLQAGRQGSRTALLEANTVIDGYERVFRDGSGVRRLDAGERSAIEAAFRSYLQTIPEEKRRPVDSYRVKDVVGRSGFGIGSAGLPAYNILLEGATEALENDVILSMKQANVAAPSRVVTDPEIAGYFAHHGHRTVLSQRALQAHADPWLGHTEVGGVGYVVAELSPYEADLDWDELSDDDLLPVLTSLGQATAKAHCVADDTADTTLVPFCTEEAIAAAIDAAGGVDEFAGQMRDVGRAYGEIARADYPLFVDAFRNGAIPGL</sequence>